<sequence>MRKWVLLIIATITLSACAGQKVWAPDEVVAKAAYRQAGPARLTLFTMINNKTGAGAHTALMINGSQRVIFDPAGSFKHKSVPERNDVIFGITPEVADVYTRYHARQTYRVQIQQIDVSPEVAEMAMREVMAYGAVGKLRCSNSTSQIIARLPGFEHIKQTWFPRKLAKQFGQLPGVTSQELYEYDSDDNSKVLAAWQPAT</sequence>
<gene>
    <name evidence="1" type="ORF">MNBD_ALPHA07-44</name>
</gene>
<organism evidence="1">
    <name type="scientific">hydrothermal vent metagenome</name>
    <dbReference type="NCBI Taxonomy" id="652676"/>
    <lineage>
        <taxon>unclassified sequences</taxon>
        <taxon>metagenomes</taxon>
        <taxon>ecological metagenomes</taxon>
    </lineage>
</organism>
<evidence type="ECO:0000313" key="1">
    <source>
        <dbReference type="EMBL" id="VAV94645.1"/>
    </source>
</evidence>
<dbReference type="EMBL" id="UOEG01000122">
    <property type="protein sequence ID" value="VAV94645.1"/>
    <property type="molecule type" value="Genomic_DNA"/>
</dbReference>
<keyword evidence="1" id="KW-0449">Lipoprotein</keyword>
<dbReference type="PROSITE" id="PS51257">
    <property type="entry name" value="PROKAR_LIPOPROTEIN"/>
    <property type="match status" value="1"/>
</dbReference>
<name>A0A3B0SI95_9ZZZZ</name>
<dbReference type="AlphaFoldDB" id="A0A3B0SI95"/>
<protein>
    <submittedName>
        <fullName evidence="1">Putative lipoprotein</fullName>
    </submittedName>
</protein>
<accession>A0A3B0SI95</accession>
<proteinExistence type="predicted"/>
<reference evidence="1" key="1">
    <citation type="submission" date="2018-06" db="EMBL/GenBank/DDBJ databases">
        <authorList>
            <person name="Zhirakovskaya E."/>
        </authorList>
    </citation>
    <scope>NUCLEOTIDE SEQUENCE</scope>
</reference>